<evidence type="ECO:0000313" key="8">
    <source>
        <dbReference type="Proteomes" id="UP000717328"/>
    </source>
</evidence>
<keyword evidence="8" id="KW-1185">Reference proteome</keyword>
<feature type="chain" id="PRO_5040504284" evidence="6">
    <location>
        <begin position="19"/>
        <end position="201"/>
    </location>
</feature>
<evidence type="ECO:0000256" key="1">
    <source>
        <dbReference type="ARBA" id="ARBA00005406"/>
    </source>
</evidence>
<keyword evidence="3" id="KW-0378">Hydrolase</keyword>
<proteinExistence type="inferred from homology"/>
<evidence type="ECO:0000313" key="7">
    <source>
        <dbReference type="EMBL" id="KAG5652832.1"/>
    </source>
</evidence>
<dbReference type="GO" id="GO:0061809">
    <property type="term" value="F:NAD+ nucleosidase activity, cyclic ADP-ribose generating"/>
    <property type="evidence" value="ECO:0007669"/>
    <property type="project" value="InterPro"/>
</dbReference>
<gene>
    <name evidence="7" type="ORF">H0H81_003456</name>
</gene>
<keyword evidence="6" id="KW-0732">Signal</keyword>
<feature type="signal peptide" evidence="6">
    <location>
        <begin position="1"/>
        <end position="18"/>
    </location>
</feature>
<accession>A0A9P7GLG1</accession>
<organism evidence="7 8">
    <name type="scientific">Sphagnurus paluster</name>
    <dbReference type="NCBI Taxonomy" id="117069"/>
    <lineage>
        <taxon>Eukaryota</taxon>
        <taxon>Fungi</taxon>
        <taxon>Dikarya</taxon>
        <taxon>Basidiomycota</taxon>
        <taxon>Agaricomycotina</taxon>
        <taxon>Agaricomycetes</taxon>
        <taxon>Agaricomycetidae</taxon>
        <taxon>Agaricales</taxon>
        <taxon>Tricholomatineae</taxon>
        <taxon>Lyophyllaceae</taxon>
        <taxon>Sphagnurus</taxon>
    </lineage>
</organism>
<dbReference type="InterPro" id="IPR003193">
    <property type="entry name" value="ADP-ribosyl_cyclase"/>
</dbReference>
<dbReference type="EMBL" id="JABCKI010000094">
    <property type="protein sequence ID" value="KAG5652832.1"/>
    <property type="molecule type" value="Genomic_DNA"/>
</dbReference>
<sequence>MRIASLLISALAALTAIAAPLRSNDVTSLESDPEAIIISHQVQPLPSSKQARKVYLGIRTPAFVPSVEELKEQFIVAPDSVLFYSGPGGYIGKARTRAGQMGLQILEDSWKDKAFPDAYQALAVEDVKQFWDNASQALAELATGTVYVLVPESTIGTEFFAKSIWARVEWPALQVNTKAVKVVKIFPENDKEEVIKGARLA</sequence>
<evidence type="ECO:0000256" key="2">
    <source>
        <dbReference type="ARBA" id="ARBA00022679"/>
    </source>
</evidence>
<evidence type="ECO:0000256" key="3">
    <source>
        <dbReference type="ARBA" id="ARBA00022801"/>
    </source>
</evidence>
<dbReference type="AlphaFoldDB" id="A0A9P7GLG1"/>
<keyword evidence="4" id="KW-0520">NAD</keyword>
<dbReference type="Pfam" id="PF02267">
    <property type="entry name" value="Rib_hydrolayse"/>
    <property type="match status" value="1"/>
</dbReference>
<evidence type="ECO:0000256" key="6">
    <source>
        <dbReference type="SAM" id="SignalP"/>
    </source>
</evidence>
<name>A0A9P7GLG1_9AGAR</name>
<keyword evidence="5" id="KW-1015">Disulfide bond</keyword>
<dbReference type="Proteomes" id="UP000717328">
    <property type="component" value="Unassembled WGS sequence"/>
</dbReference>
<dbReference type="GO" id="GO:0016020">
    <property type="term" value="C:membrane"/>
    <property type="evidence" value="ECO:0007669"/>
    <property type="project" value="UniProtKB-ARBA"/>
</dbReference>
<dbReference type="SUPFAM" id="SSF52309">
    <property type="entry name" value="N-(deoxy)ribosyltransferase-like"/>
    <property type="match status" value="1"/>
</dbReference>
<dbReference type="OrthoDB" id="2960696at2759"/>
<dbReference type="Gene3D" id="3.40.50.720">
    <property type="entry name" value="NAD(P)-binding Rossmann-like Domain"/>
    <property type="match status" value="1"/>
</dbReference>
<protein>
    <submittedName>
        <fullName evidence="7">Uncharacterized protein</fullName>
    </submittedName>
</protein>
<evidence type="ECO:0000256" key="4">
    <source>
        <dbReference type="ARBA" id="ARBA00023027"/>
    </source>
</evidence>
<dbReference type="GO" id="GO:0016740">
    <property type="term" value="F:transferase activity"/>
    <property type="evidence" value="ECO:0007669"/>
    <property type="project" value="UniProtKB-KW"/>
</dbReference>
<evidence type="ECO:0000256" key="5">
    <source>
        <dbReference type="ARBA" id="ARBA00023157"/>
    </source>
</evidence>
<keyword evidence="2" id="KW-0808">Transferase</keyword>
<reference evidence="7" key="2">
    <citation type="submission" date="2021-10" db="EMBL/GenBank/DDBJ databases">
        <title>Phylogenomics reveals ancestral predisposition of the termite-cultivated fungus Termitomyces towards a domesticated lifestyle.</title>
        <authorList>
            <person name="Auxier B."/>
            <person name="Grum-Grzhimaylo A."/>
            <person name="Cardenas M.E."/>
            <person name="Lodge J.D."/>
            <person name="Laessoe T."/>
            <person name="Pedersen O."/>
            <person name="Smith M.E."/>
            <person name="Kuyper T.W."/>
            <person name="Franco-Molano E.A."/>
            <person name="Baroni T.J."/>
            <person name="Aanen D.K."/>
        </authorList>
    </citation>
    <scope>NUCLEOTIDE SEQUENCE</scope>
    <source>
        <strain evidence="7">D49</strain>
    </source>
</reference>
<reference evidence="7" key="1">
    <citation type="submission" date="2021-02" db="EMBL/GenBank/DDBJ databases">
        <authorList>
            <person name="Nieuwenhuis M."/>
            <person name="Van De Peppel L.J.J."/>
        </authorList>
    </citation>
    <scope>NUCLEOTIDE SEQUENCE</scope>
    <source>
        <strain evidence="7">D49</strain>
    </source>
</reference>
<comment type="caution">
    <text evidence="7">The sequence shown here is derived from an EMBL/GenBank/DDBJ whole genome shotgun (WGS) entry which is preliminary data.</text>
</comment>
<comment type="similarity">
    <text evidence="1">Belongs to the ADP-ribosyl cyclase family.</text>
</comment>